<evidence type="ECO:0000313" key="2">
    <source>
        <dbReference type="Proteomes" id="UP000051063"/>
    </source>
</evidence>
<gene>
    <name evidence="1" type="ORF">AN963_24765</name>
</gene>
<protein>
    <submittedName>
        <fullName evidence="1">Uncharacterized protein</fullName>
    </submittedName>
</protein>
<keyword evidence="2" id="KW-1185">Reference proteome</keyword>
<comment type="caution">
    <text evidence="1">The sequence shown here is derived from an EMBL/GenBank/DDBJ whole genome shotgun (WGS) entry which is preliminary data.</text>
</comment>
<reference evidence="1 2" key="1">
    <citation type="submission" date="2015-09" db="EMBL/GenBank/DDBJ databases">
        <title>Genome sequencing project for genomic taxonomy and phylogenomics of Bacillus-like bacteria.</title>
        <authorList>
            <person name="Liu B."/>
            <person name="Wang J."/>
            <person name="Zhu Y."/>
            <person name="Liu G."/>
            <person name="Chen Q."/>
            <person name="Chen Z."/>
            <person name="Lan J."/>
            <person name="Che J."/>
            <person name="Ge C."/>
            <person name="Shi H."/>
            <person name="Pan Z."/>
            <person name="Liu X."/>
        </authorList>
    </citation>
    <scope>NUCLEOTIDE SEQUENCE [LARGE SCALE GENOMIC DNA]</scope>
    <source>
        <strain evidence="1 2">DSM 8552</strain>
    </source>
</reference>
<dbReference type="RefSeq" id="WP_055747182.1">
    <property type="nucleotide sequence ID" value="NZ_LJJB01000013.1"/>
</dbReference>
<name>A0ABR5N2W9_BRECH</name>
<evidence type="ECO:0000313" key="1">
    <source>
        <dbReference type="EMBL" id="KQL44596.1"/>
    </source>
</evidence>
<organism evidence="1 2">
    <name type="scientific">Brevibacillus choshinensis</name>
    <dbReference type="NCBI Taxonomy" id="54911"/>
    <lineage>
        <taxon>Bacteria</taxon>
        <taxon>Bacillati</taxon>
        <taxon>Bacillota</taxon>
        <taxon>Bacilli</taxon>
        <taxon>Bacillales</taxon>
        <taxon>Paenibacillaceae</taxon>
        <taxon>Brevibacillus</taxon>
    </lineage>
</organism>
<accession>A0ABR5N2W9</accession>
<sequence length="188" mass="22118">MSRVSGQYIIDPKVDEDDTDIELVDFQVVEGDLPLYLSLTSSEYELEKAHVKNVREKLALYMELIDGDTITDYHYPRRTKFEVNGAYKIAKRRQKRHIHIVRDVKVFNLFFRFKNSRTNALRTSAMMYRPTGKREEWVLLLPNDTAALLTDEIDRSLFYAYSIQLVETGAYRCRTFLSNSLWEKTDMA</sequence>
<dbReference type="Proteomes" id="UP000051063">
    <property type="component" value="Unassembled WGS sequence"/>
</dbReference>
<proteinExistence type="predicted"/>
<dbReference type="EMBL" id="LJJB01000013">
    <property type="protein sequence ID" value="KQL44596.1"/>
    <property type="molecule type" value="Genomic_DNA"/>
</dbReference>